<evidence type="ECO:0000259" key="1">
    <source>
        <dbReference type="Pfam" id="PF01248"/>
    </source>
</evidence>
<dbReference type="InterPro" id="IPR029064">
    <property type="entry name" value="Ribosomal_eL30-like_sf"/>
</dbReference>
<accession>A0A2S5RDX6</accession>
<dbReference type="RefSeq" id="WP_028126343.1">
    <property type="nucleotide sequence ID" value="NZ_PHNE01000002.1"/>
</dbReference>
<dbReference type="EMBL" id="PHNE01000002">
    <property type="protein sequence ID" value="PPE05498.1"/>
    <property type="molecule type" value="Genomic_DNA"/>
</dbReference>
<evidence type="ECO:0000313" key="3">
    <source>
        <dbReference type="Proteomes" id="UP000237865"/>
    </source>
</evidence>
<sequence>MNNKKLINGLGLARRSGKIVFGFRLIEAIKNNQVNLVIIATDMGETQKKKFIDKSNFYNIEQWTDMMSIEELSQATGLKKVVAIGIKDKNIITLLKQSKEKE</sequence>
<feature type="domain" description="Ribosomal protein eL8/eL30/eS12/Gadd45" evidence="1">
    <location>
        <begin position="9"/>
        <end position="89"/>
    </location>
</feature>
<dbReference type="GO" id="GO:0005840">
    <property type="term" value="C:ribosome"/>
    <property type="evidence" value="ECO:0007669"/>
    <property type="project" value="UniProtKB-KW"/>
</dbReference>
<dbReference type="Gene3D" id="3.30.1330.30">
    <property type="match status" value="1"/>
</dbReference>
<keyword evidence="2" id="KW-0687">Ribonucleoprotein</keyword>
<protein>
    <submittedName>
        <fullName evidence="2">50S ribosomal protein L7ae</fullName>
    </submittedName>
</protein>
<comment type="caution">
    <text evidence="2">The sequence shown here is derived from an EMBL/GenBank/DDBJ whole genome shotgun (WGS) entry which is preliminary data.</text>
</comment>
<dbReference type="STRING" id="1399797.GCA_000518285_00130"/>
<gene>
    <name evidence="2" type="ORF">ELUCI_v1c05910</name>
</gene>
<dbReference type="Proteomes" id="UP000237865">
    <property type="component" value="Unassembled WGS sequence"/>
</dbReference>
<reference evidence="2 3" key="1">
    <citation type="submission" date="2017-11" db="EMBL/GenBank/DDBJ databases">
        <title>Genome sequence of Entomoplasma lucivorax PIPN-2 (ATCC 49196).</title>
        <authorList>
            <person name="Lo W.-S."/>
            <person name="Gasparich G.E."/>
            <person name="Kuo C.-H."/>
        </authorList>
    </citation>
    <scope>NUCLEOTIDE SEQUENCE [LARGE SCALE GENOMIC DNA]</scope>
    <source>
        <strain evidence="2 3">PIPN-2</strain>
    </source>
</reference>
<dbReference type="AlphaFoldDB" id="A0A2S5RDX6"/>
<name>A0A2S5RDX6_9MOLU</name>
<dbReference type="InterPro" id="IPR004038">
    <property type="entry name" value="Ribosomal_eL8/eL30/eS12/Gad45"/>
</dbReference>
<dbReference type="Pfam" id="PF01248">
    <property type="entry name" value="Ribosomal_L7Ae"/>
    <property type="match status" value="1"/>
</dbReference>
<proteinExistence type="predicted"/>
<keyword evidence="2" id="KW-0689">Ribosomal protein</keyword>
<organism evidence="2 3">
    <name type="scientific">Williamsoniiplasma lucivorax</name>
    <dbReference type="NCBI Taxonomy" id="209274"/>
    <lineage>
        <taxon>Bacteria</taxon>
        <taxon>Bacillati</taxon>
        <taxon>Mycoplasmatota</taxon>
        <taxon>Mollicutes</taxon>
        <taxon>Entomoplasmatales</taxon>
        <taxon>Williamsoniiplasma</taxon>
    </lineage>
</organism>
<keyword evidence="3" id="KW-1185">Reference proteome</keyword>
<dbReference type="SUPFAM" id="SSF55315">
    <property type="entry name" value="L30e-like"/>
    <property type="match status" value="1"/>
</dbReference>
<evidence type="ECO:0000313" key="2">
    <source>
        <dbReference type="EMBL" id="PPE05498.1"/>
    </source>
</evidence>